<sequence>MSLSRVATTFLQRRRAASHNTYLCWPAPALAERPTSSASRFHVACASLRCDEELRARRVCKGREVRVRLCRPAETVGMVVERRRLRRSSLERVRGDCGDRAGRQSDQLI</sequence>
<gene>
    <name evidence="1" type="ORF">PXEA_LOCUS14690</name>
</gene>
<name>A0A448WVH0_9PLAT</name>
<protein>
    <submittedName>
        <fullName evidence="1">Uncharacterized protein</fullName>
    </submittedName>
</protein>
<dbReference type="EMBL" id="CAAALY010050378">
    <property type="protein sequence ID" value="VEL21250.1"/>
    <property type="molecule type" value="Genomic_DNA"/>
</dbReference>
<evidence type="ECO:0000313" key="1">
    <source>
        <dbReference type="EMBL" id="VEL21250.1"/>
    </source>
</evidence>
<organism evidence="1 2">
    <name type="scientific">Protopolystoma xenopodis</name>
    <dbReference type="NCBI Taxonomy" id="117903"/>
    <lineage>
        <taxon>Eukaryota</taxon>
        <taxon>Metazoa</taxon>
        <taxon>Spiralia</taxon>
        <taxon>Lophotrochozoa</taxon>
        <taxon>Platyhelminthes</taxon>
        <taxon>Monogenea</taxon>
        <taxon>Polyopisthocotylea</taxon>
        <taxon>Polystomatidea</taxon>
        <taxon>Polystomatidae</taxon>
        <taxon>Protopolystoma</taxon>
    </lineage>
</organism>
<dbReference type="Proteomes" id="UP000784294">
    <property type="component" value="Unassembled WGS sequence"/>
</dbReference>
<comment type="caution">
    <text evidence="1">The sequence shown here is derived from an EMBL/GenBank/DDBJ whole genome shotgun (WGS) entry which is preliminary data.</text>
</comment>
<reference evidence="1" key="1">
    <citation type="submission" date="2018-11" db="EMBL/GenBank/DDBJ databases">
        <authorList>
            <consortium name="Pathogen Informatics"/>
        </authorList>
    </citation>
    <scope>NUCLEOTIDE SEQUENCE</scope>
</reference>
<dbReference type="AlphaFoldDB" id="A0A448WVH0"/>
<evidence type="ECO:0000313" key="2">
    <source>
        <dbReference type="Proteomes" id="UP000784294"/>
    </source>
</evidence>
<accession>A0A448WVH0</accession>
<keyword evidence="2" id="KW-1185">Reference proteome</keyword>
<proteinExistence type="predicted"/>